<dbReference type="PANTHER" id="PTHR13604">
    <property type="entry name" value="DC12-RELATED"/>
    <property type="match status" value="1"/>
</dbReference>
<dbReference type="EC" id="3.4.-.-" evidence="8"/>
<dbReference type="RefSeq" id="WP_377058537.1">
    <property type="nucleotide sequence ID" value="NZ_JBHLUU010000107.1"/>
</dbReference>
<keyword evidence="2 8" id="KW-0645">Protease</keyword>
<proteinExistence type="inferred from homology"/>
<evidence type="ECO:0000256" key="7">
    <source>
        <dbReference type="ARBA" id="ARBA00023239"/>
    </source>
</evidence>
<comment type="caution">
    <text evidence="9">The sequence shown here is derived from an EMBL/GenBank/DDBJ whole genome shotgun (WGS) entry which is preliminary data.</text>
</comment>
<evidence type="ECO:0000256" key="3">
    <source>
        <dbReference type="ARBA" id="ARBA00022763"/>
    </source>
</evidence>
<protein>
    <recommendedName>
        <fullName evidence="8">Abasic site processing protein</fullName>
        <ecNumber evidence="8">3.4.-.-</ecNumber>
    </recommendedName>
</protein>
<comment type="similarity">
    <text evidence="1 8">Belongs to the SOS response-associated peptidase family.</text>
</comment>
<dbReference type="Proteomes" id="UP001589738">
    <property type="component" value="Unassembled WGS sequence"/>
</dbReference>
<keyword evidence="5" id="KW-0190">Covalent protein-DNA linkage</keyword>
<dbReference type="InterPro" id="IPR003738">
    <property type="entry name" value="SRAP"/>
</dbReference>
<dbReference type="EMBL" id="JBHLUU010000107">
    <property type="protein sequence ID" value="MFC0476602.1"/>
    <property type="molecule type" value="Genomic_DNA"/>
</dbReference>
<gene>
    <name evidence="9" type="ORF">ACFFHF_15445</name>
</gene>
<keyword evidence="10" id="KW-1185">Reference proteome</keyword>
<keyword evidence="7" id="KW-0456">Lyase</keyword>
<accession>A0ABV6KTE1</accession>
<evidence type="ECO:0000313" key="10">
    <source>
        <dbReference type="Proteomes" id="UP001589738"/>
    </source>
</evidence>
<evidence type="ECO:0000256" key="2">
    <source>
        <dbReference type="ARBA" id="ARBA00022670"/>
    </source>
</evidence>
<evidence type="ECO:0000256" key="1">
    <source>
        <dbReference type="ARBA" id="ARBA00008136"/>
    </source>
</evidence>
<keyword evidence="3" id="KW-0227">DNA damage</keyword>
<dbReference type="SUPFAM" id="SSF143081">
    <property type="entry name" value="BB1717-like"/>
    <property type="match status" value="1"/>
</dbReference>
<dbReference type="PANTHER" id="PTHR13604:SF0">
    <property type="entry name" value="ABASIC SITE PROCESSING PROTEIN HMCES"/>
    <property type="match status" value="1"/>
</dbReference>
<evidence type="ECO:0000256" key="8">
    <source>
        <dbReference type="RuleBase" id="RU364100"/>
    </source>
</evidence>
<keyword evidence="6" id="KW-0238">DNA-binding</keyword>
<name>A0ABV6KTE1_9BACI</name>
<dbReference type="Gene3D" id="3.90.1680.10">
    <property type="entry name" value="SOS response associated peptidase-like"/>
    <property type="match status" value="1"/>
</dbReference>
<dbReference type="Pfam" id="PF02586">
    <property type="entry name" value="SRAP"/>
    <property type="match status" value="1"/>
</dbReference>
<evidence type="ECO:0000256" key="4">
    <source>
        <dbReference type="ARBA" id="ARBA00022801"/>
    </source>
</evidence>
<evidence type="ECO:0000313" key="9">
    <source>
        <dbReference type="EMBL" id="MFC0476602.1"/>
    </source>
</evidence>
<keyword evidence="4 8" id="KW-0378">Hydrolase</keyword>
<sequence>MCGRFSLTEEIYNLKRQFEFEFFEEIGPRYNIAPSQMVLAIGQNKGGRKGAYLKWGLVPYWADDPKIGYKMINARSEGIDEKPSFKQPFKQRRCLILSDGFYEWKKNGKEKQPYRFVMKDHKPFALAGLYDVWKKEGQSPIVTCTIITTTPNEVTEDVHDRMPVILKKEDYDTWLDPNNQDTTMLKSLLRPYPADEMVKYEISPLVNSPKNEVPEILQPMNSQ</sequence>
<organism evidence="9 10">
    <name type="scientific">Robertmurraya beringensis</name>
    <dbReference type="NCBI Taxonomy" id="641660"/>
    <lineage>
        <taxon>Bacteria</taxon>
        <taxon>Bacillati</taxon>
        <taxon>Bacillota</taxon>
        <taxon>Bacilli</taxon>
        <taxon>Bacillales</taxon>
        <taxon>Bacillaceae</taxon>
        <taxon>Robertmurraya</taxon>
    </lineage>
</organism>
<reference evidence="9 10" key="1">
    <citation type="submission" date="2024-09" db="EMBL/GenBank/DDBJ databases">
        <authorList>
            <person name="Sun Q."/>
            <person name="Mori K."/>
        </authorList>
    </citation>
    <scope>NUCLEOTIDE SEQUENCE [LARGE SCALE GENOMIC DNA]</scope>
    <source>
        <strain evidence="9 10">CGMCC 1.9126</strain>
    </source>
</reference>
<evidence type="ECO:0000256" key="6">
    <source>
        <dbReference type="ARBA" id="ARBA00023125"/>
    </source>
</evidence>
<evidence type="ECO:0000256" key="5">
    <source>
        <dbReference type="ARBA" id="ARBA00023124"/>
    </source>
</evidence>
<dbReference type="InterPro" id="IPR036590">
    <property type="entry name" value="SRAP-like"/>
</dbReference>